<dbReference type="PANTHER" id="PTHR47506:SF1">
    <property type="entry name" value="HTH-TYPE TRANSCRIPTIONAL REGULATOR YJDC"/>
    <property type="match status" value="1"/>
</dbReference>
<dbReference type="RefSeq" id="WP_343783990.1">
    <property type="nucleotide sequence ID" value="NZ_BAAACZ010000019.1"/>
</dbReference>
<dbReference type="PANTHER" id="PTHR47506">
    <property type="entry name" value="TRANSCRIPTIONAL REGULATORY PROTEIN"/>
    <property type="match status" value="1"/>
</dbReference>
<evidence type="ECO:0000256" key="4">
    <source>
        <dbReference type="PROSITE-ProRule" id="PRU00335"/>
    </source>
</evidence>
<keyword evidence="3" id="KW-0804">Transcription</keyword>
<dbReference type="EMBL" id="BAAACZ010000019">
    <property type="protein sequence ID" value="GAA0467882.1"/>
    <property type="molecule type" value="Genomic_DNA"/>
</dbReference>
<dbReference type="Pfam" id="PF00440">
    <property type="entry name" value="TetR_N"/>
    <property type="match status" value="1"/>
</dbReference>
<protein>
    <submittedName>
        <fullName evidence="6">TetR/AcrR family transcriptional regulator</fullName>
    </submittedName>
</protein>
<keyword evidence="2 4" id="KW-0238">DNA-binding</keyword>
<evidence type="ECO:0000256" key="3">
    <source>
        <dbReference type="ARBA" id="ARBA00023163"/>
    </source>
</evidence>
<dbReference type="SUPFAM" id="SSF46689">
    <property type="entry name" value="Homeodomain-like"/>
    <property type="match status" value="1"/>
</dbReference>
<accession>A0ABN1A588</accession>
<evidence type="ECO:0000259" key="5">
    <source>
        <dbReference type="PROSITE" id="PS50977"/>
    </source>
</evidence>
<dbReference type="InterPro" id="IPR023772">
    <property type="entry name" value="DNA-bd_HTH_TetR-type_CS"/>
</dbReference>
<dbReference type="SUPFAM" id="SSF48498">
    <property type="entry name" value="Tetracyclin repressor-like, C-terminal domain"/>
    <property type="match status" value="1"/>
</dbReference>
<organism evidence="6 7">
    <name type="scientific">Alkalibacillus silvisoli</name>
    <dbReference type="NCBI Taxonomy" id="392823"/>
    <lineage>
        <taxon>Bacteria</taxon>
        <taxon>Bacillati</taxon>
        <taxon>Bacillota</taxon>
        <taxon>Bacilli</taxon>
        <taxon>Bacillales</taxon>
        <taxon>Bacillaceae</taxon>
        <taxon>Alkalibacillus</taxon>
    </lineage>
</organism>
<sequence length="198" mass="22851">MPLSEQQLLNMEKKRKRILESATFLFATEGFEGTTIKKVSEVASVSFGSVFTYFKDKEELFYTAVVEPLKEFSEVVFDFDTDADNPRQELENMIKTHIELFAGVNNYLTLVVHVVGQHQRYPDIFKELDDFHNKFRERVGLLVKNGQQKGMFVEQDPLVVATLYTSLLIGIRLNTTDSRYSEMWKQYISSAVNLFGPI</sequence>
<dbReference type="PROSITE" id="PS50977">
    <property type="entry name" value="HTH_TETR_2"/>
    <property type="match status" value="1"/>
</dbReference>
<evidence type="ECO:0000256" key="1">
    <source>
        <dbReference type="ARBA" id="ARBA00023015"/>
    </source>
</evidence>
<proteinExistence type="predicted"/>
<evidence type="ECO:0000313" key="7">
    <source>
        <dbReference type="Proteomes" id="UP001500740"/>
    </source>
</evidence>
<comment type="caution">
    <text evidence="6">The sequence shown here is derived from an EMBL/GenBank/DDBJ whole genome shotgun (WGS) entry which is preliminary data.</text>
</comment>
<dbReference type="InterPro" id="IPR036271">
    <property type="entry name" value="Tet_transcr_reg_TetR-rel_C_sf"/>
</dbReference>
<dbReference type="PROSITE" id="PS01081">
    <property type="entry name" value="HTH_TETR_1"/>
    <property type="match status" value="1"/>
</dbReference>
<feature type="DNA-binding region" description="H-T-H motif" evidence="4">
    <location>
        <begin position="35"/>
        <end position="54"/>
    </location>
</feature>
<reference evidence="6 7" key="1">
    <citation type="journal article" date="2019" name="Int. J. Syst. Evol. Microbiol.">
        <title>The Global Catalogue of Microorganisms (GCM) 10K type strain sequencing project: providing services to taxonomists for standard genome sequencing and annotation.</title>
        <authorList>
            <consortium name="The Broad Institute Genomics Platform"/>
            <consortium name="The Broad Institute Genome Sequencing Center for Infectious Disease"/>
            <person name="Wu L."/>
            <person name="Ma J."/>
        </authorList>
    </citation>
    <scope>NUCLEOTIDE SEQUENCE [LARGE SCALE GENOMIC DNA]</scope>
    <source>
        <strain evidence="6 7">JCM 14193</strain>
    </source>
</reference>
<gene>
    <name evidence="6" type="ORF">GCM10008935_24790</name>
</gene>
<dbReference type="Proteomes" id="UP001500740">
    <property type="component" value="Unassembled WGS sequence"/>
</dbReference>
<keyword evidence="7" id="KW-1185">Reference proteome</keyword>
<name>A0ABN1A588_9BACI</name>
<keyword evidence="1" id="KW-0805">Transcription regulation</keyword>
<evidence type="ECO:0000256" key="2">
    <source>
        <dbReference type="ARBA" id="ARBA00023125"/>
    </source>
</evidence>
<dbReference type="Gene3D" id="1.10.10.60">
    <property type="entry name" value="Homeodomain-like"/>
    <property type="match status" value="1"/>
</dbReference>
<dbReference type="PRINTS" id="PR00455">
    <property type="entry name" value="HTHTETR"/>
</dbReference>
<evidence type="ECO:0000313" key="6">
    <source>
        <dbReference type="EMBL" id="GAA0467882.1"/>
    </source>
</evidence>
<dbReference type="InterPro" id="IPR001647">
    <property type="entry name" value="HTH_TetR"/>
</dbReference>
<dbReference type="InterPro" id="IPR009057">
    <property type="entry name" value="Homeodomain-like_sf"/>
</dbReference>
<dbReference type="Gene3D" id="1.10.357.10">
    <property type="entry name" value="Tetracycline Repressor, domain 2"/>
    <property type="match status" value="1"/>
</dbReference>
<feature type="domain" description="HTH tetR-type" evidence="5">
    <location>
        <begin position="12"/>
        <end position="72"/>
    </location>
</feature>